<dbReference type="PANTHER" id="PTHR43048:SF5">
    <property type="entry name" value="BLR5325 PROTEIN"/>
    <property type="match status" value="1"/>
</dbReference>
<evidence type="ECO:0000313" key="5">
    <source>
        <dbReference type="Proteomes" id="UP000886597"/>
    </source>
</evidence>
<keyword evidence="1" id="KW-0479">Metal-binding</keyword>
<dbReference type="InterPro" id="IPR029068">
    <property type="entry name" value="Glyas_Bleomycin-R_OHBP_Dase"/>
</dbReference>
<dbReference type="Gene3D" id="3.10.180.10">
    <property type="entry name" value="2,3-Dihydroxybiphenyl 1,2-Dioxygenase, domain 1"/>
    <property type="match status" value="1"/>
</dbReference>
<dbReference type="GO" id="GO:0046491">
    <property type="term" value="P:L-methylmalonyl-CoA metabolic process"/>
    <property type="evidence" value="ECO:0007669"/>
    <property type="project" value="TreeGrafter"/>
</dbReference>
<dbReference type="Proteomes" id="UP000886597">
    <property type="component" value="Unassembled WGS sequence"/>
</dbReference>
<evidence type="ECO:0000256" key="1">
    <source>
        <dbReference type="ARBA" id="ARBA00022723"/>
    </source>
</evidence>
<dbReference type="InterPro" id="IPR051785">
    <property type="entry name" value="MMCE/EMCE_epimerase"/>
</dbReference>
<accession>A0AAN4UA94</accession>
<evidence type="ECO:0000313" key="4">
    <source>
        <dbReference type="EMBL" id="GEQ53412.1"/>
    </source>
</evidence>
<dbReference type="EMBL" id="BKBQ01000003">
    <property type="protein sequence ID" value="GEQ53412.1"/>
    <property type="molecule type" value="Genomic_DNA"/>
</dbReference>
<reference evidence="4" key="1">
    <citation type="submission" date="2019-08" db="EMBL/GenBank/DDBJ databases">
        <authorList>
            <person name="Ishikawa M."/>
            <person name="Suzuki T."/>
            <person name="Matsutani M."/>
        </authorList>
    </citation>
    <scope>NUCLEOTIDE SEQUENCE</scope>
    <source>
        <strain evidence="4">7C1</strain>
        <strain evidence="3">8C4</strain>
    </source>
</reference>
<dbReference type="SUPFAM" id="SSF54593">
    <property type="entry name" value="Glyoxalase/Bleomycin resistance protein/Dihydroxybiphenyl dioxygenase"/>
    <property type="match status" value="1"/>
</dbReference>
<keyword evidence="6" id="KW-1185">Reference proteome</keyword>
<dbReference type="GO" id="GO:0004493">
    <property type="term" value="F:methylmalonyl-CoA epimerase activity"/>
    <property type="evidence" value="ECO:0007669"/>
    <property type="project" value="TreeGrafter"/>
</dbReference>
<dbReference type="Proteomes" id="UP000886607">
    <property type="component" value="Unassembled WGS sequence"/>
</dbReference>
<dbReference type="GeneID" id="69985833"/>
<evidence type="ECO:0000313" key="6">
    <source>
        <dbReference type="Proteomes" id="UP000886607"/>
    </source>
</evidence>
<dbReference type="PROSITE" id="PS51819">
    <property type="entry name" value="VOC"/>
    <property type="match status" value="1"/>
</dbReference>
<evidence type="ECO:0000313" key="3">
    <source>
        <dbReference type="EMBL" id="GEQ48461.1"/>
    </source>
</evidence>
<reference evidence="4" key="2">
    <citation type="journal article" date="2020" name="Int. Dairy J.">
        <title>Lactic acid bacterial diversity in Brie cheese focusing on salt concentration and pH of isolation medium and characterisation of halophilic and alkaliphilic lactic acid bacterial isolates.</title>
        <authorList>
            <person name="Unno R."/>
            <person name="Matsutani M."/>
            <person name="Suzuki T."/>
            <person name="Kodama K."/>
            <person name="Matsushita H."/>
            <person name="Yamasato K."/>
            <person name="Koizumi Y."/>
            <person name="Ishikawa M."/>
        </authorList>
    </citation>
    <scope>NUCLEOTIDE SEQUENCE</scope>
    <source>
        <strain evidence="4">7C1</strain>
        <strain evidence="3">8C4</strain>
    </source>
</reference>
<name>A0AAN4UA94_9ENTE</name>
<dbReference type="GO" id="GO:0046872">
    <property type="term" value="F:metal ion binding"/>
    <property type="evidence" value="ECO:0007669"/>
    <property type="project" value="UniProtKB-KW"/>
</dbReference>
<feature type="domain" description="VOC" evidence="2">
    <location>
        <begin position="5"/>
        <end position="143"/>
    </location>
</feature>
<dbReference type="PANTHER" id="PTHR43048">
    <property type="entry name" value="METHYLMALONYL-COA EPIMERASE"/>
    <property type="match status" value="1"/>
</dbReference>
<dbReference type="InterPro" id="IPR004360">
    <property type="entry name" value="Glyas_Fos-R_dOase_dom"/>
</dbReference>
<evidence type="ECO:0000259" key="2">
    <source>
        <dbReference type="PROSITE" id="PS51819"/>
    </source>
</evidence>
<proteinExistence type="predicted"/>
<dbReference type="KEGG" id="tkr:C7K43_07730"/>
<dbReference type="RefSeq" id="WP_124006341.1">
    <property type="nucleotide sequence ID" value="NZ_BJYN01000030.1"/>
</dbReference>
<protein>
    <submittedName>
        <fullName evidence="4">Glyoxalase</fullName>
    </submittedName>
</protein>
<comment type="caution">
    <text evidence="4">The sequence shown here is derived from an EMBL/GenBank/DDBJ whole genome shotgun (WGS) entry which is preliminary data.</text>
</comment>
<dbReference type="CDD" id="cd08353">
    <property type="entry name" value="VOC_like"/>
    <property type="match status" value="1"/>
</dbReference>
<dbReference type="AlphaFoldDB" id="A0AAN4UA94"/>
<dbReference type="EMBL" id="BKBO01000003">
    <property type="protein sequence ID" value="GEQ48461.1"/>
    <property type="molecule type" value="Genomic_DNA"/>
</dbReference>
<dbReference type="Pfam" id="PF00903">
    <property type="entry name" value="Glyoxalase"/>
    <property type="match status" value="1"/>
</dbReference>
<sequence>MKVQRIDHVGVIVNDLPFVKAFFLELGLRELGETEVKGKWVEQIIDLNDVKETVVMLEVPDGEAMIELVKFHFPTDDKGIQQNLPNTLGLRHIAFAVKDIEGIVAPLKKRGGELIGQVQNYEDIYKLCYIRGPEGIILELAEKIG</sequence>
<gene>
    <name evidence="4" type="primary">gloA_1</name>
    <name evidence="3" type="ORF">TK11N_03130</name>
    <name evidence="4" type="ORF">TK2N_02560</name>
</gene>
<dbReference type="InterPro" id="IPR037523">
    <property type="entry name" value="VOC_core"/>
</dbReference>
<organism evidence="4 5">
    <name type="scientific">Tetragenococcus koreensis</name>
    <dbReference type="NCBI Taxonomy" id="290335"/>
    <lineage>
        <taxon>Bacteria</taxon>
        <taxon>Bacillati</taxon>
        <taxon>Bacillota</taxon>
        <taxon>Bacilli</taxon>
        <taxon>Lactobacillales</taxon>
        <taxon>Enterococcaceae</taxon>
        <taxon>Tetragenococcus</taxon>
    </lineage>
</organism>